<feature type="compositionally biased region" description="Acidic residues" evidence="1">
    <location>
        <begin position="128"/>
        <end position="141"/>
    </location>
</feature>
<feature type="region of interest" description="Disordered" evidence="1">
    <location>
        <begin position="39"/>
        <end position="107"/>
    </location>
</feature>
<feature type="region of interest" description="Disordered" evidence="1">
    <location>
        <begin position="126"/>
        <end position="149"/>
    </location>
</feature>
<evidence type="ECO:0000313" key="3">
    <source>
        <dbReference type="Proteomes" id="UP001064489"/>
    </source>
</evidence>
<evidence type="ECO:0000313" key="2">
    <source>
        <dbReference type="EMBL" id="KAI9168678.1"/>
    </source>
</evidence>
<reference evidence="2" key="1">
    <citation type="journal article" date="2022" name="Plant J.">
        <title>Strategies of tolerance reflected in two North American maple genomes.</title>
        <authorList>
            <person name="McEvoy S.L."/>
            <person name="Sezen U.U."/>
            <person name="Trouern-Trend A."/>
            <person name="McMahon S.M."/>
            <person name="Schaberg P.G."/>
            <person name="Yang J."/>
            <person name="Wegrzyn J.L."/>
            <person name="Swenson N.G."/>
        </authorList>
    </citation>
    <scope>NUCLEOTIDE SEQUENCE</scope>
    <source>
        <strain evidence="2">91603</strain>
    </source>
</reference>
<organism evidence="2 3">
    <name type="scientific">Acer negundo</name>
    <name type="common">Box elder</name>
    <dbReference type="NCBI Taxonomy" id="4023"/>
    <lineage>
        <taxon>Eukaryota</taxon>
        <taxon>Viridiplantae</taxon>
        <taxon>Streptophyta</taxon>
        <taxon>Embryophyta</taxon>
        <taxon>Tracheophyta</taxon>
        <taxon>Spermatophyta</taxon>
        <taxon>Magnoliopsida</taxon>
        <taxon>eudicotyledons</taxon>
        <taxon>Gunneridae</taxon>
        <taxon>Pentapetalae</taxon>
        <taxon>rosids</taxon>
        <taxon>malvids</taxon>
        <taxon>Sapindales</taxon>
        <taxon>Sapindaceae</taxon>
        <taxon>Hippocastanoideae</taxon>
        <taxon>Acereae</taxon>
        <taxon>Acer</taxon>
    </lineage>
</organism>
<feature type="compositionally biased region" description="Low complexity" evidence="1">
    <location>
        <begin position="94"/>
        <end position="104"/>
    </location>
</feature>
<comment type="caution">
    <text evidence="2">The sequence shown here is derived from an EMBL/GenBank/DDBJ whole genome shotgun (WGS) entry which is preliminary data.</text>
</comment>
<dbReference type="EMBL" id="JAJSOW010000104">
    <property type="protein sequence ID" value="KAI9168678.1"/>
    <property type="molecule type" value="Genomic_DNA"/>
</dbReference>
<reference evidence="2" key="2">
    <citation type="submission" date="2023-02" db="EMBL/GenBank/DDBJ databases">
        <authorList>
            <person name="Swenson N.G."/>
            <person name="Wegrzyn J.L."/>
            <person name="Mcevoy S.L."/>
        </authorList>
    </citation>
    <scope>NUCLEOTIDE SEQUENCE</scope>
    <source>
        <strain evidence="2">91603</strain>
        <tissue evidence="2">Leaf</tissue>
    </source>
</reference>
<name>A0AAD5NMI3_ACENE</name>
<proteinExistence type="predicted"/>
<feature type="compositionally biased region" description="Acidic residues" evidence="1">
    <location>
        <begin position="40"/>
        <end position="49"/>
    </location>
</feature>
<accession>A0AAD5NMI3</accession>
<keyword evidence="3" id="KW-1185">Reference proteome</keyword>
<gene>
    <name evidence="2" type="ORF">LWI28_000321</name>
</gene>
<sequence>MDVSLIEAMNLPFTYLEAFMFSTIIRLQLLRRTPRLGLHEDEDEDDDDGDVRLRASPPSTEGSSTHPRDMKRKHLNEASTLRVAKETAGKKAAKTGAGTSAPKASLAQKNVTVEVSVEAHHMRAVVNDLDEEDRDGEDQETLSDLISRE</sequence>
<dbReference type="AlphaFoldDB" id="A0AAD5NMI3"/>
<dbReference type="Proteomes" id="UP001064489">
    <property type="component" value="Chromosome 7"/>
</dbReference>
<protein>
    <submittedName>
        <fullName evidence="2">Uncharacterized protein</fullName>
    </submittedName>
</protein>
<evidence type="ECO:0000256" key="1">
    <source>
        <dbReference type="SAM" id="MobiDB-lite"/>
    </source>
</evidence>